<evidence type="ECO:0000256" key="5">
    <source>
        <dbReference type="ARBA" id="ARBA00022989"/>
    </source>
</evidence>
<dbReference type="AlphaFoldDB" id="A0AAW6LSC4"/>
<keyword evidence="4 7" id="KW-0812">Transmembrane</keyword>
<evidence type="ECO:0000256" key="4">
    <source>
        <dbReference type="ARBA" id="ARBA00022692"/>
    </source>
</evidence>
<evidence type="ECO:0000313" key="10">
    <source>
        <dbReference type="EMBL" id="MDE8647333.1"/>
    </source>
</evidence>
<keyword evidence="5 7" id="KW-1133">Transmembrane helix</keyword>
<comment type="caution">
    <text evidence="10">The sequence shown here is derived from an EMBL/GenBank/DDBJ whole genome shotgun (WGS) entry which is preliminary data.</text>
</comment>
<feature type="compositionally biased region" description="Basic and acidic residues" evidence="8">
    <location>
        <begin position="230"/>
        <end position="245"/>
    </location>
</feature>
<reference evidence="10" key="1">
    <citation type="submission" date="2023-02" db="EMBL/GenBank/DDBJ databases">
        <title>A novel hydrolase synthesized by Rhodococcus erythropolis HQ is responsible for the detoxification of Zearalenone.</title>
        <authorList>
            <person name="Hu J."/>
            <person name="Xu J."/>
        </authorList>
    </citation>
    <scope>NUCLEOTIDE SEQUENCE</scope>
    <source>
        <strain evidence="10">HQ</strain>
    </source>
</reference>
<evidence type="ECO:0000256" key="1">
    <source>
        <dbReference type="ARBA" id="ARBA00004651"/>
    </source>
</evidence>
<dbReference type="InterPro" id="IPR032818">
    <property type="entry name" value="DedA-like"/>
</dbReference>
<evidence type="ECO:0000313" key="11">
    <source>
        <dbReference type="Proteomes" id="UP001217325"/>
    </source>
</evidence>
<sequence length="300" mass="32551">MIDLVGLLGHVPAYGAYALVGTAVLAESVLLVGALVPTFTLLVTGGAMARYGHVNLAVLIAIAAIAVVVGDFLAHRTGRSLHRRPFSERLFRRVPTRLLRRAEALILRHGGPAVLASRFIPVVRTLTPHLVGMSDLSYRKMAPYSTVGALVWATAETTLGYMTAASLHQITTFGAPFLVAIAALTAAAVVGARWVILRSRSRARVLPGWSRAHSCGSTFCERSAQAGRHRMQEDIDHSDRRRRDVSSVPRQRCTEFAGLIDMQPQPIDQSGARSLRQPFRERDRDGSVEPDVHGSAVGPR</sequence>
<dbReference type="Proteomes" id="UP001217325">
    <property type="component" value="Unassembled WGS sequence"/>
</dbReference>
<evidence type="ECO:0000256" key="2">
    <source>
        <dbReference type="ARBA" id="ARBA00010792"/>
    </source>
</evidence>
<dbReference type="EMBL" id="JARDXE010000013">
    <property type="protein sequence ID" value="MDE8647333.1"/>
    <property type="molecule type" value="Genomic_DNA"/>
</dbReference>
<dbReference type="InterPro" id="IPR032816">
    <property type="entry name" value="VTT_dom"/>
</dbReference>
<feature type="transmembrane region" description="Helical" evidence="7">
    <location>
        <begin position="12"/>
        <end position="36"/>
    </location>
</feature>
<feature type="transmembrane region" description="Helical" evidence="7">
    <location>
        <begin position="147"/>
        <end position="167"/>
    </location>
</feature>
<comment type="subcellular location">
    <subcellularLocation>
        <location evidence="1 7">Cell membrane</location>
        <topology evidence="1 7">Multi-pass membrane protein</topology>
    </subcellularLocation>
</comment>
<feature type="compositionally biased region" description="Basic and acidic residues" evidence="8">
    <location>
        <begin position="278"/>
        <end position="292"/>
    </location>
</feature>
<evidence type="ECO:0000256" key="8">
    <source>
        <dbReference type="SAM" id="MobiDB-lite"/>
    </source>
</evidence>
<dbReference type="PANTHER" id="PTHR30353:SF0">
    <property type="entry name" value="TRANSMEMBRANE PROTEIN"/>
    <property type="match status" value="1"/>
</dbReference>
<feature type="transmembrane region" description="Helical" evidence="7">
    <location>
        <begin position="173"/>
        <end position="196"/>
    </location>
</feature>
<gene>
    <name evidence="10" type="ORF">PXH69_20395</name>
</gene>
<evidence type="ECO:0000256" key="6">
    <source>
        <dbReference type="ARBA" id="ARBA00023136"/>
    </source>
</evidence>
<feature type="domain" description="VTT" evidence="9">
    <location>
        <begin position="36"/>
        <end position="161"/>
    </location>
</feature>
<evidence type="ECO:0000256" key="7">
    <source>
        <dbReference type="RuleBase" id="RU367016"/>
    </source>
</evidence>
<dbReference type="GO" id="GO:0005886">
    <property type="term" value="C:plasma membrane"/>
    <property type="evidence" value="ECO:0007669"/>
    <property type="project" value="UniProtKB-SubCell"/>
</dbReference>
<comment type="similarity">
    <text evidence="2 7">Belongs to the DedA family.</text>
</comment>
<proteinExistence type="inferred from homology"/>
<name>A0AAW6LSC4_RHOSG</name>
<protein>
    <submittedName>
        <fullName evidence="10">DedA family protein</fullName>
    </submittedName>
</protein>
<accession>A0AAW6LSC4</accession>
<organism evidence="10 11">
    <name type="scientific">Rhodococcus qingshengii</name>
    <dbReference type="NCBI Taxonomy" id="334542"/>
    <lineage>
        <taxon>Bacteria</taxon>
        <taxon>Bacillati</taxon>
        <taxon>Actinomycetota</taxon>
        <taxon>Actinomycetes</taxon>
        <taxon>Mycobacteriales</taxon>
        <taxon>Nocardiaceae</taxon>
        <taxon>Rhodococcus</taxon>
        <taxon>Rhodococcus erythropolis group</taxon>
    </lineage>
</organism>
<evidence type="ECO:0000259" key="9">
    <source>
        <dbReference type="Pfam" id="PF09335"/>
    </source>
</evidence>
<evidence type="ECO:0000256" key="3">
    <source>
        <dbReference type="ARBA" id="ARBA00022475"/>
    </source>
</evidence>
<keyword evidence="6 7" id="KW-0472">Membrane</keyword>
<feature type="transmembrane region" description="Helical" evidence="7">
    <location>
        <begin position="56"/>
        <end position="74"/>
    </location>
</feature>
<feature type="region of interest" description="Disordered" evidence="8">
    <location>
        <begin position="226"/>
        <end position="300"/>
    </location>
</feature>
<dbReference type="Pfam" id="PF09335">
    <property type="entry name" value="VTT_dom"/>
    <property type="match status" value="1"/>
</dbReference>
<dbReference type="RefSeq" id="WP_073512653.1">
    <property type="nucleotide sequence ID" value="NZ_JAPWIP010000014.1"/>
</dbReference>
<dbReference type="PANTHER" id="PTHR30353">
    <property type="entry name" value="INNER MEMBRANE PROTEIN DEDA-RELATED"/>
    <property type="match status" value="1"/>
</dbReference>
<keyword evidence="3 7" id="KW-1003">Cell membrane</keyword>